<name>A4S1Q9_OSTLU</name>
<dbReference type="PRINTS" id="PR00793">
    <property type="entry name" value="PROAMNOPTASE"/>
</dbReference>
<proteinExistence type="inferred from homology"/>
<dbReference type="GO" id="GO:0008233">
    <property type="term" value="F:peptidase activity"/>
    <property type="evidence" value="ECO:0007669"/>
    <property type="project" value="InterPro"/>
</dbReference>
<dbReference type="InterPro" id="IPR000073">
    <property type="entry name" value="AB_hydrolase_1"/>
</dbReference>
<dbReference type="ESTHER" id="ostlu-a4s1q9">
    <property type="family name" value="Proline_iminopeptidase"/>
</dbReference>
<organism evidence="4 5">
    <name type="scientific">Ostreococcus lucimarinus (strain CCE9901)</name>
    <dbReference type="NCBI Taxonomy" id="436017"/>
    <lineage>
        <taxon>Eukaryota</taxon>
        <taxon>Viridiplantae</taxon>
        <taxon>Chlorophyta</taxon>
        <taxon>Mamiellophyceae</taxon>
        <taxon>Mamiellales</taxon>
        <taxon>Bathycoccaceae</taxon>
        <taxon>Ostreococcus</taxon>
    </lineage>
</organism>
<evidence type="ECO:0000256" key="2">
    <source>
        <dbReference type="ARBA" id="ARBA00022801"/>
    </source>
</evidence>
<protein>
    <recommendedName>
        <fullName evidence="3">AB hydrolase-1 domain-containing protein</fullName>
    </recommendedName>
</protein>
<keyword evidence="5" id="KW-1185">Reference proteome</keyword>
<dbReference type="Proteomes" id="UP000001568">
    <property type="component" value="Chromosome 8"/>
</dbReference>
<evidence type="ECO:0000313" key="5">
    <source>
        <dbReference type="Proteomes" id="UP000001568"/>
    </source>
</evidence>
<dbReference type="PANTHER" id="PTHR43248:SF2">
    <property type="entry name" value="PROLYL AMINOPEPTIDASE"/>
    <property type="match status" value="1"/>
</dbReference>
<dbReference type="GeneID" id="5003191"/>
<dbReference type="OrthoDB" id="1898734at2759"/>
<keyword evidence="2" id="KW-0378">Hydrolase</keyword>
<dbReference type="KEGG" id="olu:OSTLU_33188"/>
<dbReference type="SUPFAM" id="SSF53474">
    <property type="entry name" value="alpha/beta-Hydrolases"/>
    <property type="match status" value="1"/>
</dbReference>
<dbReference type="InterPro" id="IPR029058">
    <property type="entry name" value="AB_hydrolase_fold"/>
</dbReference>
<evidence type="ECO:0000259" key="3">
    <source>
        <dbReference type="Pfam" id="PF00561"/>
    </source>
</evidence>
<dbReference type="EMBL" id="CP000588">
    <property type="protein sequence ID" value="ABO97484.1"/>
    <property type="molecule type" value="Genomic_DNA"/>
</dbReference>
<gene>
    <name evidence="4" type="ORF">OSTLU_33188</name>
</gene>
<dbReference type="Pfam" id="PF00561">
    <property type="entry name" value="Abhydrolase_1"/>
    <property type="match status" value="1"/>
</dbReference>
<dbReference type="AlphaFoldDB" id="A4S1Q9"/>
<sequence length="510" mass="57123">MTSPARSSNSRVKRAKTAQSSADVVASAPEVGALYTEDYRVKGLHVRDHFIAVPVCHARGDSNAMRVFFREVVTAARGKLTSEERKSLPAVLFLQGGPGFECAGPLEASGWLGEMVKEHRVFLMDQRGTGRSDSEIVHPTLNRDASGHPLSYPRHWTDKNTSPAKAWAVHLKNFRADSIVKDAELFRKTVLGEDVKWTLLGQSFGGFCITTYLSFAPEGVKEALLTGGLPPLIDEPASALNAYRKLFERVQTQNRKYFERFPYDVDRLYALYVQLQNEGPRILPGGGLLTVPLVRALGFSNLGTAQGMERLHYIMQYVEIHYADEEIVGAHLPHKFLIEVENSFRHFETNPLYAVLHEAIYCNGACAIGAADQVWLERVGEDLYSAFGEPESDDSLRRAFTGECVYSSFFEDIPSLRPFKAIVQELKKDKDWPKVLYDTEQLAKNTVPVACASYVEDMFVDFDLASETAAKIRGARVWSTSEYMHSGIREDGARIVQKLLSFVRDEDPIR</sequence>
<dbReference type="OMA" id="TNEYEHN"/>
<dbReference type="Gramene" id="ABO97484">
    <property type="protein sequence ID" value="ABO97484"/>
    <property type="gene ID" value="OSTLU_33188"/>
</dbReference>
<feature type="domain" description="AB hydrolase-1" evidence="3">
    <location>
        <begin position="89"/>
        <end position="261"/>
    </location>
</feature>
<dbReference type="PANTHER" id="PTHR43248">
    <property type="entry name" value="2-SUCCINYL-6-HYDROXY-2,4-CYCLOHEXADIENE-1-CARBOXYLATE SYNTHASE"/>
    <property type="match status" value="1"/>
</dbReference>
<dbReference type="InterPro" id="IPR002410">
    <property type="entry name" value="Peptidase_S33"/>
</dbReference>
<dbReference type="STRING" id="436017.A4S1Q9"/>
<comment type="similarity">
    <text evidence="1">Belongs to the peptidase S33 family.</text>
</comment>
<reference evidence="4 5" key="1">
    <citation type="journal article" date="2007" name="Proc. Natl. Acad. Sci. U.S.A.">
        <title>The tiny eukaryote Ostreococcus provides genomic insights into the paradox of plankton speciation.</title>
        <authorList>
            <person name="Palenik B."/>
            <person name="Grimwood J."/>
            <person name="Aerts A."/>
            <person name="Rouze P."/>
            <person name="Salamov A."/>
            <person name="Putnam N."/>
            <person name="Dupont C."/>
            <person name="Jorgensen R."/>
            <person name="Derelle E."/>
            <person name="Rombauts S."/>
            <person name="Zhou K."/>
            <person name="Otillar R."/>
            <person name="Merchant S.S."/>
            <person name="Podell S."/>
            <person name="Gaasterland T."/>
            <person name="Napoli C."/>
            <person name="Gendler K."/>
            <person name="Manuell A."/>
            <person name="Tai V."/>
            <person name="Vallon O."/>
            <person name="Piganeau G."/>
            <person name="Jancek S."/>
            <person name="Heijde M."/>
            <person name="Jabbari K."/>
            <person name="Bowler C."/>
            <person name="Lohr M."/>
            <person name="Robbens S."/>
            <person name="Werner G."/>
            <person name="Dubchak I."/>
            <person name="Pazour G.J."/>
            <person name="Ren Q."/>
            <person name="Paulsen I."/>
            <person name="Delwiche C."/>
            <person name="Schmutz J."/>
            <person name="Rokhsar D."/>
            <person name="Van de Peer Y."/>
            <person name="Moreau H."/>
            <person name="Grigoriev I.V."/>
        </authorList>
    </citation>
    <scope>NUCLEOTIDE SEQUENCE [LARGE SCALE GENOMIC DNA]</scope>
    <source>
        <strain evidence="4 5">CCE9901</strain>
    </source>
</reference>
<dbReference type="InterPro" id="IPR051601">
    <property type="entry name" value="Serine_prot/Carboxylest_S33"/>
</dbReference>
<dbReference type="Gene3D" id="3.40.50.1820">
    <property type="entry name" value="alpha/beta hydrolase"/>
    <property type="match status" value="2"/>
</dbReference>
<dbReference type="GO" id="GO:0006508">
    <property type="term" value="P:proteolysis"/>
    <property type="evidence" value="ECO:0007669"/>
    <property type="project" value="InterPro"/>
</dbReference>
<dbReference type="HOGENOM" id="CLU_024518_2_0_1"/>
<dbReference type="RefSeq" id="XP_001419191.1">
    <property type="nucleotide sequence ID" value="XM_001419154.1"/>
</dbReference>
<dbReference type="eggNOG" id="ENOG502QSNW">
    <property type="taxonomic scope" value="Eukaryota"/>
</dbReference>
<evidence type="ECO:0000313" key="4">
    <source>
        <dbReference type="EMBL" id="ABO97484.1"/>
    </source>
</evidence>
<evidence type="ECO:0000256" key="1">
    <source>
        <dbReference type="ARBA" id="ARBA00010088"/>
    </source>
</evidence>
<accession>A4S1Q9</accession>